<name>A0A845AS29_9SPHN</name>
<evidence type="ECO:0000256" key="2">
    <source>
        <dbReference type="ARBA" id="ARBA00005810"/>
    </source>
</evidence>
<evidence type="ECO:0000256" key="10">
    <source>
        <dbReference type="ARBA" id="ARBA00029409"/>
    </source>
</evidence>
<dbReference type="InterPro" id="IPR035907">
    <property type="entry name" value="Hppk_sf"/>
</dbReference>
<dbReference type="GO" id="GO:0046654">
    <property type="term" value="P:tetrahydrofolate biosynthetic process"/>
    <property type="evidence" value="ECO:0007669"/>
    <property type="project" value="UniProtKB-UniPathway"/>
</dbReference>
<keyword evidence="6" id="KW-0547">Nucleotide-binding</keyword>
<evidence type="ECO:0000313" key="15">
    <source>
        <dbReference type="EMBL" id="MXP34076.1"/>
    </source>
</evidence>
<comment type="function">
    <text evidence="10">Catalyzes the transfer of pyrophosphate from adenosine triphosphate (ATP) to 6-hydroxymethyl-7,8-dihydropterin, an enzymatic step in folate biosynthesis pathway.</text>
</comment>
<gene>
    <name evidence="14" type="primary">folK</name>
    <name evidence="14" type="ORF">GRI94_05690</name>
    <name evidence="15" type="ORF">GRI94_19780</name>
</gene>
<evidence type="ECO:0000256" key="7">
    <source>
        <dbReference type="ARBA" id="ARBA00022777"/>
    </source>
</evidence>
<dbReference type="AlphaFoldDB" id="A0A845AS29"/>
<dbReference type="GO" id="GO:0003848">
    <property type="term" value="F:2-amino-4-hydroxy-6-hydroxymethyldihydropteridine diphosphokinase activity"/>
    <property type="evidence" value="ECO:0007669"/>
    <property type="project" value="UniProtKB-EC"/>
</dbReference>
<dbReference type="InterPro" id="IPR000550">
    <property type="entry name" value="Hppk"/>
</dbReference>
<dbReference type="CDD" id="cd00483">
    <property type="entry name" value="HPPK"/>
    <property type="match status" value="1"/>
</dbReference>
<keyword evidence="16" id="KW-1185">Reference proteome</keyword>
<evidence type="ECO:0000313" key="16">
    <source>
        <dbReference type="Proteomes" id="UP000446786"/>
    </source>
</evidence>
<accession>A0A845AS29</accession>
<dbReference type="SUPFAM" id="SSF55083">
    <property type="entry name" value="6-hydroxymethyl-7,8-dihydropterin pyrophosphokinase, HPPK"/>
    <property type="match status" value="1"/>
</dbReference>
<keyword evidence="9" id="KW-0289">Folate biosynthesis</keyword>
<dbReference type="GO" id="GO:0046656">
    <property type="term" value="P:folic acid biosynthetic process"/>
    <property type="evidence" value="ECO:0007669"/>
    <property type="project" value="UniProtKB-KW"/>
</dbReference>
<dbReference type="EMBL" id="WTYE01000001">
    <property type="protein sequence ID" value="MXP31316.1"/>
    <property type="molecule type" value="Genomic_DNA"/>
</dbReference>
<evidence type="ECO:0000256" key="6">
    <source>
        <dbReference type="ARBA" id="ARBA00022741"/>
    </source>
</evidence>
<sequence length="166" mass="18261">MRGYLSSTYLVALGSNRRHHRYGPPANVVRAAMEELAVLGTVTARSAIRATPPMGPSRRWFANAAVVIESQLDPEAMLAGLQHVEHEFGRRKWRRWGDRVLDLDLILWSGGSFASKALIIPHAGLPGRDFVLRPAREIAGGWKDPASGLSLAHLAARLTKKKGQPR</sequence>
<dbReference type="OrthoDB" id="9808041at2"/>
<keyword evidence="5 14" id="KW-0808">Transferase</keyword>
<dbReference type="GO" id="GO:0005524">
    <property type="term" value="F:ATP binding"/>
    <property type="evidence" value="ECO:0007669"/>
    <property type="project" value="UniProtKB-KW"/>
</dbReference>
<comment type="caution">
    <text evidence="14">The sequence shown here is derived from an EMBL/GenBank/DDBJ whole genome shotgun (WGS) entry which is preliminary data.</text>
</comment>
<reference evidence="14 16" key="1">
    <citation type="submission" date="2019-12" db="EMBL/GenBank/DDBJ databases">
        <title>Genomic-based taxomic classification of the family Erythrobacteraceae.</title>
        <authorList>
            <person name="Xu L."/>
        </authorList>
    </citation>
    <scope>NUCLEOTIDE SEQUENCE [LARGE SCALE GENOMIC DNA]</scope>
    <source>
        <strain evidence="14 16">JCM 16677</strain>
    </source>
</reference>
<comment type="pathway">
    <text evidence="1">Cofactor biosynthesis; tetrahydrofolate biosynthesis; 2-amino-4-hydroxy-6-hydroxymethyl-7,8-dihydropteridine diphosphate from 7,8-dihydroneopterin triphosphate: step 4/4.</text>
</comment>
<dbReference type="NCBIfam" id="TIGR01498">
    <property type="entry name" value="folK"/>
    <property type="match status" value="1"/>
</dbReference>
<dbReference type="EC" id="2.7.6.3" evidence="3"/>
<evidence type="ECO:0000256" key="1">
    <source>
        <dbReference type="ARBA" id="ARBA00005051"/>
    </source>
</evidence>
<evidence type="ECO:0000256" key="4">
    <source>
        <dbReference type="ARBA" id="ARBA00016218"/>
    </source>
</evidence>
<dbReference type="EMBL" id="WTYE01000001">
    <property type="protein sequence ID" value="MXP34076.1"/>
    <property type="molecule type" value="Genomic_DNA"/>
</dbReference>
<evidence type="ECO:0000256" key="11">
    <source>
        <dbReference type="ARBA" id="ARBA00029766"/>
    </source>
</evidence>
<evidence type="ECO:0000313" key="14">
    <source>
        <dbReference type="EMBL" id="MXP31316.1"/>
    </source>
</evidence>
<dbReference type="Proteomes" id="UP000446786">
    <property type="component" value="Unassembled WGS sequence"/>
</dbReference>
<protein>
    <recommendedName>
        <fullName evidence="4">2-amino-4-hydroxy-6-hydroxymethyldihydropteridine pyrophosphokinase</fullName>
        <ecNumber evidence="3">2.7.6.3</ecNumber>
    </recommendedName>
    <alternativeName>
        <fullName evidence="11">6-hydroxymethyl-7,8-dihydropterin pyrophosphokinase</fullName>
    </alternativeName>
    <alternativeName>
        <fullName evidence="12">7,8-dihydro-6-hydroxymethylpterin-pyrophosphokinase</fullName>
    </alternativeName>
</protein>
<keyword evidence="8" id="KW-0067">ATP-binding</keyword>
<dbReference type="PANTHER" id="PTHR43071:SF1">
    <property type="entry name" value="2-AMINO-4-HYDROXY-6-HYDROXYMETHYLDIHYDROPTERIDINE PYROPHOSPHOKINASE"/>
    <property type="match status" value="1"/>
</dbReference>
<proteinExistence type="inferred from homology"/>
<evidence type="ECO:0000259" key="13">
    <source>
        <dbReference type="Pfam" id="PF01288"/>
    </source>
</evidence>
<evidence type="ECO:0000256" key="8">
    <source>
        <dbReference type="ARBA" id="ARBA00022840"/>
    </source>
</evidence>
<feature type="domain" description="7,8-dihydro-6-hydroxymethylpterin-pyrophosphokinase" evidence="13">
    <location>
        <begin position="11"/>
        <end position="139"/>
    </location>
</feature>
<dbReference type="GO" id="GO:0016301">
    <property type="term" value="F:kinase activity"/>
    <property type="evidence" value="ECO:0007669"/>
    <property type="project" value="UniProtKB-KW"/>
</dbReference>
<keyword evidence="7 14" id="KW-0418">Kinase</keyword>
<dbReference type="Gene3D" id="3.30.70.560">
    <property type="entry name" value="7,8-Dihydro-6-hydroxymethylpterin-pyrophosphokinase HPPK"/>
    <property type="match status" value="1"/>
</dbReference>
<evidence type="ECO:0000256" key="9">
    <source>
        <dbReference type="ARBA" id="ARBA00022909"/>
    </source>
</evidence>
<comment type="similarity">
    <text evidence="2">Belongs to the HPPK family.</text>
</comment>
<evidence type="ECO:0000256" key="3">
    <source>
        <dbReference type="ARBA" id="ARBA00013253"/>
    </source>
</evidence>
<organism evidence="14 16">
    <name type="scientific">Parerythrobacter jejuensis</name>
    <dbReference type="NCBI Taxonomy" id="795812"/>
    <lineage>
        <taxon>Bacteria</taxon>
        <taxon>Pseudomonadati</taxon>
        <taxon>Pseudomonadota</taxon>
        <taxon>Alphaproteobacteria</taxon>
        <taxon>Sphingomonadales</taxon>
        <taxon>Erythrobacteraceae</taxon>
        <taxon>Parerythrobacter</taxon>
    </lineage>
</organism>
<evidence type="ECO:0000256" key="5">
    <source>
        <dbReference type="ARBA" id="ARBA00022679"/>
    </source>
</evidence>
<dbReference type="Pfam" id="PF01288">
    <property type="entry name" value="HPPK"/>
    <property type="match status" value="1"/>
</dbReference>
<dbReference type="UniPathway" id="UPA00077">
    <property type="reaction ID" value="UER00155"/>
</dbReference>
<dbReference type="PANTHER" id="PTHR43071">
    <property type="entry name" value="2-AMINO-4-HYDROXY-6-HYDROXYMETHYLDIHYDROPTERIDINE PYROPHOSPHOKINASE"/>
    <property type="match status" value="1"/>
</dbReference>
<evidence type="ECO:0000256" key="12">
    <source>
        <dbReference type="ARBA" id="ARBA00033413"/>
    </source>
</evidence>